<dbReference type="GO" id="GO:0003723">
    <property type="term" value="F:RNA binding"/>
    <property type="evidence" value="ECO:0007669"/>
    <property type="project" value="UniProtKB-UniRule"/>
</dbReference>
<feature type="binding site" evidence="7">
    <location>
        <begin position="136"/>
        <end position="139"/>
    </location>
    <ligand>
        <name>S-adenosyl-L-methionine</name>
        <dbReference type="ChEBI" id="CHEBI:59789"/>
    </ligand>
</feature>
<sequence length="217" mass="24943">MKLLKKLGNDYATLSLVSGRKVYGERLKKIDGKEYRFWDSYRSKLSAALTLGLNNMHFEEDSTVLYLGAANGTTASHISDLVPKGIVYCVEFSPRAMADLYPLCKKRKNMVPILADANQPIQYAHRIGQVDIVYQDVAQRHQADILIKNAKMFLKPRGWTYLMVKARSIDVSENPNKLFNIIINQLRSTFDTEEKLKLDPYEKDHMCIVSRLRKTIR</sequence>
<dbReference type="GO" id="GO:0000494">
    <property type="term" value="P:box C/D sno(s)RNA 3'-end processing"/>
    <property type="evidence" value="ECO:0007669"/>
    <property type="project" value="TreeGrafter"/>
</dbReference>
<proteinExistence type="inferred from homology"/>
<dbReference type="Gene3D" id="3.30.200.20">
    <property type="entry name" value="Phosphorylase Kinase, domain 1"/>
    <property type="match status" value="1"/>
</dbReference>
<keyword evidence="2 7" id="KW-0698">rRNA processing</keyword>
<evidence type="ECO:0000256" key="6">
    <source>
        <dbReference type="ARBA" id="ARBA00022884"/>
    </source>
</evidence>
<evidence type="ECO:0000256" key="1">
    <source>
        <dbReference type="ARBA" id="ARBA00010632"/>
    </source>
</evidence>
<evidence type="ECO:0000313" key="8">
    <source>
        <dbReference type="EMBL" id="HIJ99292.1"/>
    </source>
</evidence>
<dbReference type="InterPro" id="IPR029063">
    <property type="entry name" value="SAM-dependent_MTases_sf"/>
</dbReference>
<comment type="subunit">
    <text evidence="7">Interacts with nop5. Component of box C/D small ribonucleoprotein (sRNP) particles that contain rpl7ae, FlpA and nop5, plus a guide RNA.</text>
</comment>
<dbReference type="PRINTS" id="PR00052">
    <property type="entry name" value="FIBRILLARIN"/>
</dbReference>
<dbReference type="Proteomes" id="UP000604391">
    <property type="component" value="Unassembled WGS sequence"/>
</dbReference>
<dbReference type="AlphaFoldDB" id="A0A832UYY9"/>
<feature type="binding site" evidence="7">
    <location>
        <begin position="91"/>
        <end position="92"/>
    </location>
    <ligand>
        <name>S-adenosyl-L-methionine</name>
        <dbReference type="ChEBI" id="CHEBI:59789"/>
    </ligand>
</feature>
<dbReference type="EMBL" id="DVAD01000003">
    <property type="protein sequence ID" value="HIJ99292.1"/>
    <property type="molecule type" value="Genomic_DNA"/>
</dbReference>
<keyword evidence="3 7" id="KW-0489">Methyltransferase</keyword>
<protein>
    <recommendedName>
        <fullName evidence="7">Fibrillarin-like rRNA/tRNA 2'-O-methyltransferase</fullName>
        <ecNumber evidence="7">2.1.1.-</ecNumber>
    </recommendedName>
</protein>
<evidence type="ECO:0000256" key="4">
    <source>
        <dbReference type="ARBA" id="ARBA00022679"/>
    </source>
</evidence>
<comment type="similarity">
    <text evidence="1 7">Belongs to the methyltransferase superfamily. Fibrillarin family.</text>
</comment>
<dbReference type="CDD" id="cd02440">
    <property type="entry name" value="AdoMet_MTases"/>
    <property type="match status" value="1"/>
</dbReference>
<evidence type="ECO:0000313" key="9">
    <source>
        <dbReference type="Proteomes" id="UP000604391"/>
    </source>
</evidence>
<dbReference type="Gene3D" id="3.40.50.150">
    <property type="entry name" value="Vaccinia Virus protein VP39"/>
    <property type="match status" value="1"/>
</dbReference>
<dbReference type="GO" id="GO:0008033">
    <property type="term" value="P:tRNA processing"/>
    <property type="evidence" value="ECO:0007669"/>
    <property type="project" value="UniProtKB-UniRule"/>
</dbReference>
<feature type="binding site" evidence="7">
    <location>
        <begin position="116"/>
        <end position="117"/>
    </location>
    <ligand>
        <name>S-adenosyl-L-methionine</name>
        <dbReference type="ChEBI" id="CHEBI:59789"/>
    </ligand>
</feature>
<keyword evidence="4 7" id="KW-0808">Transferase</keyword>
<dbReference type="GO" id="GO:0008649">
    <property type="term" value="F:rRNA methyltransferase activity"/>
    <property type="evidence" value="ECO:0007669"/>
    <property type="project" value="TreeGrafter"/>
</dbReference>
<dbReference type="SUPFAM" id="SSF53335">
    <property type="entry name" value="S-adenosyl-L-methionine-dependent methyltransferases"/>
    <property type="match status" value="1"/>
</dbReference>
<evidence type="ECO:0000256" key="2">
    <source>
        <dbReference type="ARBA" id="ARBA00022552"/>
    </source>
</evidence>
<comment type="caution">
    <text evidence="8">The sequence shown here is derived from an EMBL/GenBank/DDBJ whole genome shotgun (WGS) entry which is preliminary data.</text>
</comment>
<dbReference type="PANTHER" id="PTHR10335:SF17">
    <property type="entry name" value="FIBRILLARIN"/>
    <property type="match status" value="1"/>
</dbReference>
<evidence type="ECO:0000256" key="7">
    <source>
        <dbReference type="HAMAP-Rule" id="MF_00351"/>
    </source>
</evidence>
<dbReference type="HAMAP" id="MF_00351">
    <property type="entry name" value="RNA_methyltransf_FlpA"/>
    <property type="match status" value="1"/>
</dbReference>
<dbReference type="EC" id="2.1.1.-" evidence="7"/>
<organism evidence="8 9">
    <name type="scientific">Candidatus Undinarchaeum marinum</name>
    <dbReference type="NCBI Taxonomy" id="2756141"/>
    <lineage>
        <taxon>Archaea</taxon>
        <taxon>Candidatus Undinarchaeota</taxon>
        <taxon>Candidatus Undinarchaeia</taxon>
        <taxon>Candidatus Undinarchaeales</taxon>
        <taxon>Candidatus Undinarchaeaceae</taxon>
        <taxon>Candidatus Undinarchaeum</taxon>
    </lineage>
</organism>
<dbReference type="GO" id="GO:1990259">
    <property type="term" value="F:histone H2AQ104 methyltransferase activity"/>
    <property type="evidence" value="ECO:0007669"/>
    <property type="project" value="TreeGrafter"/>
</dbReference>
<feature type="binding site" evidence="7">
    <location>
        <begin position="73"/>
        <end position="74"/>
    </location>
    <ligand>
        <name>S-adenosyl-L-methionine</name>
        <dbReference type="ChEBI" id="CHEBI:59789"/>
    </ligand>
</feature>
<dbReference type="NCBIfam" id="NF003276">
    <property type="entry name" value="PRK04266.1-2"/>
    <property type="match status" value="1"/>
</dbReference>
<gene>
    <name evidence="7" type="primary">flpA</name>
    <name evidence="8" type="ORF">H1011_00525</name>
</gene>
<keyword evidence="9" id="KW-1185">Reference proteome</keyword>
<evidence type="ECO:0000256" key="3">
    <source>
        <dbReference type="ARBA" id="ARBA00022603"/>
    </source>
</evidence>
<accession>A0A832UYY9</accession>
<dbReference type="PANTHER" id="PTHR10335">
    <property type="entry name" value="RRNA 2-O-METHYLTRANSFERASE FIBRILLARIN"/>
    <property type="match status" value="1"/>
</dbReference>
<dbReference type="PIRSF" id="PIRSF006540">
    <property type="entry name" value="Nop17p"/>
    <property type="match status" value="1"/>
</dbReference>
<comment type="function">
    <text evidence="7">Involved in pre-rRNA and tRNA processing. Utilizes the methyl donor S-adenosyl-L-methionine to catalyze the site-specific 2'-hydroxyl methylation of ribose moieties in rRNA and tRNA. Site specificity is provided by a guide RNA that base pairs with the substrate. Methylation occurs at a characteristic distance from the sequence involved in base pairing with the guide RNA.</text>
</comment>
<keyword evidence="6 7" id="KW-0694">RNA-binding</keyword>
<name>A0A832UYY9_9ARCH</name>
<dbReference type="Pfam" id="PF01269">
    <property type="entry name" value="Fibrillarin"/>
    <property type="match status" value="1"/>
</dbReference>
<dbReference type="InterPro" id="IPR000692">
    <property type="entry name" value="Fibrillarin"/>
</dbReference>
<keyword evidence="5 7" id="KW-0819">tRNA processing</keyword>
<reference evidence="8 9" key="1">
    <citation type="journal article" name="Nat. Commun.">
        <title>Undinarchaeota illuminate DPANN phylogeny and the impact of gene transfer on archaeal evolution.</title>
        <authorList>
            <person name="Dombrowski N."/>
            <person name="Williams T.A."/>
            <person name="Sun J."/>
            <person name="Woodcroft B.J."/>
            <person name="Lee J.H."/>
            <person name="Minh B.Q."/>
            <person name="Rinke C."/>
            <person name="Spang A."/>
        </authorList>
    </citation>
    <scope>NUCLEOTIDE SEQUENCE [LARGE SCALE GENOMIC DNA]</scope>
    <source>
        <strain evidence="8">MAG_bin17</strain>
    </source>
</reference>
<evidence type="ECO:0000256" key="5">
    <source>
        <dbReference type="ARBA" id="ARBA00022694"/>
    </source>
</evidence>
<dbReference type="SMART" id="SM01206">
    <property type="entry name" value="Fibrillarin"/>
    <property type="match status" value="1"/>
</dbReference>